<evidence type="ECO:0000313" key="2">
    <source>
        <dbReference type="EMBL" id="KAL1402288.1"/>
    </source>
</evidence>
<dbReference type="Gene3D" id="3.40.630.30">
    <property type="match status" value="1"/>
</dbReference>
<sequence length="302" mass="34138">MPWTRPSTVPFPSVWLRFQAKGLDSPEPVWYVVQDVPEDRFEDAVRFMSHFFPHDEQLNEALGFVDDPLALEESIGLWRDMVRQRVSLVCFREGSSEIVGANMLGVSCKADQKREERFGSAILQTIYDTTKYVSKQANLYERYGVQEYLSAMGLSVDPKYRGRGIATELLRARIPLCRAVGIRLTSTCFTGAGSQIAAARAGYTEDYSVTYGELKAIDARFDFPGIETKPCKYMSYRIESGTRSGVLFSPSTIGDPIAAEIAHTSRIVRHTRRLFLCFAYLIGCVTAMYLRRRGEERSINSE</sequence>
<accession>A0ABD1DRB0</accession>
<comment type="caution">
    <text evidence="2">The sequence shown here is derived from an EMBL/GenBank/DDBJ whole genome shotgun (WGS) entry which is preliminary data.</text>
</comment>
<dbReference type="InterPro" id="IPR016181">
    <property type="entry name" value="Acyl_CoA_acyltransferase"/>
</dbReference>
<dbReference type="SUPFAM" id="SSF55729">
    <property type="entry name" value="Acyl-CoA N-acyltransferases (Nat)"/>
    <property type="match status" value="1"/>
</dbReference>
<dbReference type="PROSITE" id="PS51186">
    <property type="entry name" value="GNAT"/>
    <property type="match status" value="1"/>
</dbReference>
<dbReference type="InterPro" id="IPR000182">
    <property type="entry name" value="GNAT_dom"/>
</dbReference>
<evidence type="ECO:0000313" key="3">
    <source>
        <dbReference type="Proteomes" id="UP001562425"/>
    </source>
</evidence>
<evidence type="ECO:0000259" key="1">
    <source>
        <dbReference type="PROSITE" id="PS51186"/>
    </source>
</evidence>
<feature type="domain" description="N-acetyltransferase" evidence="1">
    <location>
        <begin position="31"/>
        <end position="224"/>
    </location>
</feature>
<gene>
    <name evidence="2" type="ORF">pipiens_001877</name>
</gene>
<dbReference type="CDD" id="cd04301">
    <property type="entry name" value="NAT_SF"/>
    <property type="match status" value="1"/>
</dbReference>
<dbReference type="Proteomes" id="UP001562425">
    <property type="component" value="Unassembled WGS sequence"/>
</dbReference>
<name>A0ABD1DRB0_CULPP</name>
<dbReference type="Pfam" id="PF00583">
    <property type="entry name" value="Acetyltransf_1"/>
    <property type="match status" value="1"/>
</dbReference>
<reference evidence="2 3" key="1">
    <citation type="submission" date="2024-05" db="EMBL/GenBank/DDBJ databases">
        <title>Culex pipiens pipiens assembly and annotation.</title>
        <authorList>
            <person name="Alout H."/>
            <person name="Durand T."/>
        </authorList>
    </citation>
    <scope>NUCLEOTIDE SEQUENCE [LARGE SCALE GENOMIC DNA]</scope>
    <source>
        <strain evidence="2">HA-2024</strain>
        <tissue evidence="2">Whole body</tissue>
    </source>
</reference>
<dbReference type="PANTHER" id="PTHR20905:SF32">
    <property type="entry name" value="ARYLALKYLAMINE N-ACETYLTRANSFERASE-LIKE 7, ISOFORM A"/>
    <property type="match status" value="1"/>
</dbReference>
<dbReference type="EMBL" id="JBEHCU010003229">
    <property type="protein sequence ID" value="KAL1402288.1"/>
    <property type="molecule type" value="Genomic_DNA"/>
</dbReference>
<proteinExistence type="predicted"/>
<organism evidence="2 3">
    <name type="scientific">Culex pipiens pipiens</name>
    <name type="common">Northern house mosquito</name>
    <dbReference type="NCBI Taxonomy" id="38569"/>
    <lineage>
        <taxon>Eukaryota</taxon>
        <taxon>Metazoa</taxon>
        <taxon>Ecdysozoa</taxon>
        <taxon>Arthropoda</taxon>
        <taxon>Hexapoda</taxon>
        <taxon>Insecta</taxon>
        <taxon>Pterygota</taxon>
        <taxon>Neoptera</taxon>
        <taxon>Endopterygota</taxon>
        <taxon>Diptera</taxon>
        <taxon>Nematocera</taxon>
        <taxon>Culicoidea</taxon>
        <taxon>Culicidae</taxon>
        <taxon>Culicinae</taxon>
        <taxon>Culicini</taxon>
        <taxon>Culex</taxon>
        <taxon>Culex</taxon>
    </lineage>
</organism>
<keyword evidence="3" id="KW-1185">Reference proteome</keyword>
<protein>
    <recommendedName>
        <fullName evidence="1">N-acetyltransferase domain-containing protein</fullName>
    </recommendedName>
</protein>
<dbReference type="AlphaFoldDB" id="A0ABD1DRB0"/>
<dbReference type="PANTHER" id="PTHR20905">
    <property type="entry name" value="N-ACETYLTRANSFERASE-RELATED"/>
    <property type="match status" value="1"/>
</dbReference>